<protein>
    <submittedName>
        <fullName evidence="1">Uncharacterized protein</fullName>
    </submittedName>
</protein>
<accession>A0AC59HU72</accession>
<organism evidence="1 2">
    <name type="scientific">Enterococcus faecalis</name>
    <name type="common">Streptococcus faecalis</name>
    <dbReference type="NCBI Taxonomy" id="1351"/>
    <lineage>
        <taxon>Bacteria</taxon>
        <taxon>Bacillati</taxon>
        <taxon>Bacillota</taxon>
        <taxon>Bacilli</taxon>
        <taxon>Lactobacillales</taxon>
        <taxon>Enterococcaceae</taxon>
        <taxon>Enterococcus</taxon>
    </lineage>
</organism>
<evidence type="ECO:0000313" key="2">
    <source>
        <dbReference type="Proteomes" id="UP001317613"/>
    </source>
</evidence>
<proteinExistence type="predicted"/>
<reference evidence="1" key="1">
    <citation type="submission" date="2022-08" db="EMBL/GenBank/DDBJ databases">
        <title>Molecular epidemiological analysis of five strains of VanD-type vancomycin-resistant Enterococcus faecalis.</title>
        <authorList>
            <person name="Mimura K."/>
            <person name="Hashimoto Y."/>
            <person name="Tomita H."/>
        </authorList>
    </citation>
    <scope>NUCLEOTIDE SEQUENCE</scope>
    <source>
        <strain evidence="1">SVR2332</strain>
    </source>
</reference>
<dbReference type="Proteomes" id="UP001317613">
    <property type="component" value="Chromosome"/>
</dbReference>
<sequence length="113" mass="13050">MRLRKRNLVVAYLKKRHLEKDDEGNDVVTYSSEFNELHMNIQSAGGQVAATIYGQHLPYIKLCKYQGDLLKPNRNEKDGICLYVKPENDPDYEIESIQPFSSHLNITLKKRGV</sequence>
<gene>
    <name evidence="1" type="ORF">EfsSVR2332_33120</name>
</gene>
<name>A0AC59HU72_ENTFL</name>
<evidence type="ECO:0000313" key="1">
    <source>
        <dbReference type="EMBL" id="BDQ63234.1"/>
    </source>
</evidence>
<dbReference type="EMBL" id="AP026729">
    <property type="protein sequence ID" value="BDQ63234.1"/>
    <property type="molecule type" value="Genomic_DNA"/>
</dbReference>